<feature type="region of interest" description="Disordered" evidence="1">
    <location>
        <begin position="808"/>
        <end position="852"/>
    </location>
</feature>
<reference evidence="2 3" key="1">
    <citation type="submission" date="2024-02" db="EMBL/GenBank/DDBJ databases">
        <authorList>
            <person name="Chen Y."/>
            <person name="Shah S."/>
            <person name="Dougan E. K."/>
            <person name="Thang M."/>
            <person name="Chan C."/>
        </authorList>
    </citation>
    <scope>NUCLEOTIDE SEQUENCE [LARGE SCALE GENOMIC DNA]</scope>
</reference>
<evidence type="ECO:0000313" key="2">
    <source>
        <dbReference type="EMBL" id="CAK9088553.1"/>
    </source>
</evidence>
<dbReference type="Proteomes" id="UP001642464">
    <property type="component" value="Unassembled WGS sequence"/>
</dbReference>
<evidence type="ECO:0000256" key="1">
    <source>
        <dbReference type="SAM" id="MobiDB-lite"/>
    </source>
</evidence>
<organism evidence="2 3">
    <name type="scientific">Durusdinium trenchii</name>
    <dbReference type="NCBI Taxonomy" id="1381693"/>
    <lineage>
        <taxon>Eukaryota</taxon>
        <taxon>Sar</taxon>
        <taxon>Alveolata</taxon>
        <taxon>Dinophyceae</taxon>
        <taxon>Suessiales</taxon>
        <taxon>Symbiodiniaceae</taxon>
        <taxon>Durusdinium</taxon>
    </lineage>
</organism>
<keyword evidence="3" id="KW-1185">Reference proteome</keyword>
<accession>A0ABP0QLS0</accession>
<protein>
    <submittedName>
        <fullName evidence="2">Uncharacterized protein</fullName>
    </submittedName>
</protein>
<comment type="caution">
    <text evidence="2">The sequence shown here is derived from an EMBL/GenBank/DDBJ whole genome shotgun (WGS) entry which is preliminary data.</text>
</comment>
<sequence length="852" mass="95053">MAGRVNEAIGSLNALSNVSVRSIKRGSFDHGLRPGDKPTRPQEAILSRLATNVHESGTCPAGLTPKLCFEEVIKSKDMYSLSQCAVAPYDLALLKVAKTETVPKEATQLLPPTEASYLLHPERHILRSPQDIQTWADANADFHPYWDETLRKDRQLRLELYQILAKKSLLSFRKKISARVGLFFVWKASRKGIRLIVDARMANACHVRPPKTRPGGASALAELDAFLQDSDLAALGEGYGGPVSLPCNLFGCTGDVSDAFYQFSVETLAEWFGLDDPVFAFEFGVTEVWDPDKGCNVKVQPGERLFPVFVGMPQGWAWALHFCNCAVEYNMSKALGASQFVKEGLPPPDLRQGPVGSVYVDNIGTFGFLGSAVTKSFDDCVQTLESAGFVLHELDKDSVEVANVGIVVHRYKKEIRHTRKRSWRLYLALKHVLRLKKITCEALRIVIGHLVHYFTLFRPALSVLHHSYKFVYEHLDGRSHSLPGRVKRELRMAVGLIFQIKVDLSAPYADHIYCGDSSTYGYCFQSTPSTAEEQRHLFRYHERWRFVQLEEGVGQGLGSHHAWSADFALPDIAYTRWLCARNAIPFPGGEELEKGSKDFSGGDHLRRFHHVDLVGLVPRLPDSLVDHTRWRTIIQRKWKHNESIHMKEGRVALMTLRREAKKASSHGKRLLTLCDNLSATCAFDKGRAKDLALLVLCRKAAAIQIGTAIRLEAGILKPHSTFAELFLHGLTANSVARLRAVNAVLIDRMFEKKSQKQVVVSQIGMDQRSGAVLVRGGIFRTGELEMKSAEVQLGCELWGVWESGESEGLRIGDGSQGDSASVRGSFRQSPGDSGRVLPRRAQKVRERKQDPV</sequence>
<name>A0ABP0QLS0_9DINO</name>
<dbReference type="EMBL" id="CAXAMM010039718">
    <property type="protein sequence ID" value="CAK9088553.1"/>
    <property type="molecule type" value="Genomic_DNA"/>
</dbReference>
<feature type="compositionally biased region" description="Basic and acidic residues" evidence="1">
    <location>
        <begin position="843"/>
        <end position="852"/>
    </location>
</feature>
<gene>
    <name evidence="2" type="ORF">SCF082_LOCUS41817</name>
</gene>
<proteinExistence type="predicted"/>
<evidence type="ECO:0000313" key="3">
    <source>
        <dbReference type="Proteomes" id="UP001642464"/>
    </source>
</evidence>